<dbReference type="EMBL" id="JANUGW010000005">
    <property type="protein sequence ID" value="MCS0581856.1"/>
    <property type="molecule type" value="Genomic_DNA"/>
</dbReference>
<gene>
    <name evidence="1" type="ORF">NX784_09655</name>
</gene>
<comment type="caution">
    <text evidence="1">The sequence shown here is derived from an EMBL/GenBank/DDBJ whole genome shotgun (WGS) entry which is preliminary data.</text>
</comment>
<proteinExistence type="predicted"/>
<protein>
    <recommendedName>
        <fullName evidence="3">Aspartate aminotransferase family protein</fullName>
    </recommendedName>
</protein>
<dbReference type="Proteomes" id="UP001204151">
    <property type="component" value="Unassembled WGS sequence"/>
</dbReference>
<evidence type="ECO:0008006" key="3">
    <source>
        <dbReference type="Google" id="ProtNLM"/>
    </source>
</evidence>
<name>A0ABT1ZPK7_9BURK</name>
<evidence type="ECO:0000313" key="1">
    <source>
        <dbReference type="EMBL" id="MCS0581856.1"/>
    </source>
</evidence>
<dbReference type="RefSeq" id="WP_258816426.1">
    <property type="nucleotide sequence ID" value="NZ_JANUGW010000005.1"/>
</dbReference>
<sequence>MKTTDTPSPFPGADDALFDDIERRLRALTTASLHPPSAVPSRCVDEFADGFLGYTGGPGLPARQLARQLAAYRPNGYL</sequence>
<evidence type="ECO:0000313" key="2">
    <source>
        <dbReference type="Proteomes" id="UP001204151"/>
    </source>
</evidence>
<accession>A0ABT1ZPK7</accession>
<keyword evidence="2" id="KW-1185">Reference proteome</keyword>
<reference evidence="1 2" key="1">
    <citation type="submission" date="2022-08" db="EMBL/GenBank/DDBJ databases">
        <title>Reclassification of Massilia species as members of the genera Telluria, Duganella, Pseudoduganella, Mokoshia gen. nov. and Zemynaea gen. nov. using orthogonal and non-orthogonal genome-based approaches.</title>
        <authorList>
            <person name="Bowman J.P."/>
        </authorList>
    </citation>
    <scope>NUCLEOTIDE SEQUENCE [LARGE SCALE GENOMIC DNA]</scope>
    <source>
        <strain evidence="1 2">JCM 31316</strain>
    </source>
</reference>
<organism evidence="1 2">
    <name type="scientific">Massilia pinisoli</name>
    <dbReference type="NCBI Taxonomy" id="1772194"/>
    <lineage>
        <taxon>Bacteria</taxon>
        <taxon>Pseudomonadati</taxon>
        <taxon>Pseudomonadota</taxon>
        <taxon>Betaproteobacteria</taxon>
        <taxon>Burkholderiales</taxon>
        <taxon>Oxalobacteraceae</taxon>
        <taxon>Telluria group</taxon>
        <taxon>Massilia</taxon>
    </lineage>
</organism>